<feature type="signal peptide" evidence="1">
    <location>
        <begin position="1"/>
        <end position="21"/>
    </location>
</feature>
<evidence type="ECO:0000313" key="2">
    <source>
        <dbReference type="EMBL" id="TWW08390.1"/>
    </source>
</evidence>
<dbReference type="EMBL" id="SRHE01000693">
    <property type="protein sequence ID" value="TWW08390.1"/>
    <property type="molecule type" value="Genomic_DNA"/>
</dbReference>
<evidence type="ECO:0000256" key="1">
    <source>
        <dbReference type="SAM" id="SignalP"/>
    </source>
</evidence>
<evidence type="ECO:0000313" key="3">
    <source>
        <dbReference type="Proteomes" id="UP000321083"/>
    </source>
</evidence>
<dbReference type="Proteomes" id="UP000321083">
    <property type="component" value="Unassembled WGS sequence"/>
</dbReference>
<accession>A0A5C6M0X8</accession>
<keyword evidence="3" id="KW-1185">Reference proteome</keyword>
<proteinExistence type="predicted"/>
<reference evidence="2 3" key="2">
    <citation type="submission" date="2019-08" db="EMBL/GenBank/DDBJ databases">
        <authorList>
            <person name="Henke P."/>
        </authorList>
    </citation>
    <scope>NUCLEOTIDE SEQUENCE [LARGE SCALE GENOMIC DNA]</scope>
    <source>
        <strain evidence="2">Phe10_nw2017</strain>
    </source>
</reference>
<organism evidence="2 3">
    <name type="scientific">Planctomyces bekefii</name>
    <dbReference type="NCBI Taxonomy" id="1653850"/>
    <lineage>
        <taxon>Bacteria</taxon>
        <taxon>Pseudomonadati</taxon>
        <taxon>Planctomycetota</taxon>
        <taxon>Planctomycetia</taxon>
        <taxon>Planctomycetales</taxon>
        <taxon>Planctomycetaceae</taxon>
        <taxon>Planctomyces</taxon>
    </lineage>
</organism>
<dbReference type="AlphaFoldDB" id="A0A5C6M0X8"/>
<keyword evidence="1" id="KW-0732">Signal</keyword>
<gene>
    <name evidence="2" type="ORF">E3A20_24800</name>
</gene>
<feature type="chain" id="PRO_5022993360" evidence="1">
    <location>
        <begin position="22"/>
        <end position="264"/>
    </location>
</feature>
<comment type="caution">
    <text evidence="2">The sequence shown here is derived from an EMBL/GenBank/DDBJ whole genome shotgun (WGS) entry which is preliminary data.</text>
</comment>
<sequence>MFFRAVFLASFFLFSSAHSYAAENACSGLWAWLTGRGAKAQPTKPELTEADRDVVPHGKEVAAKAEQEMGGANLHWTYKEKEGEFAGEWTTAGGLLQLIPKGARDNQIGGFEVPEGGRRRSVDALGELSFYYESIAEGVLFIHNLETEGASKKRDAGKFLLGKAVEKIVADHPNVTEVKIFIGSTVMDGKVLGRWGKSGNLGLQAEAKELAKEFNDNPGEFAGRQWQYQTLAEMGFNKIEVEKSGILERGNDKGTFFLVLSRER</sequence>
<reference evidence="2 3" key="1">
    <citation type="submission" date="2019-08" db="EMBL/GenBank/DDBJ databases">
        <title>100 year-old enigma solved: identification of Planctomyces bekefii, the type genus and species of the phylum Planctomycetes.</title>
        <authorList>
            <person name="Svetlana D.N."/>
            <person name="Overmann J."/>
        </authorList>
    </citation>
    <scope>NUCLEOTIDE SEQUENCE [LARGE SCALE GENOMIC DNA]</scope>
    <source>
        <strain evidence="2">Phe10_nw2017</strain>
    </source>
</reference>
<protein>
    <submittedName>
        <fullName evidence="2">Uncharacterized protein</fullName>
    </submittedName>
</protein>
<name>A0A5C6M0X8_9PLAN</name>